<accession>A0A644Z077</accession>
<sequence>MGVAEGGEGAVRVIEGGVDHRVGKGAQQGEDDPLGAAALGQVVVGDGDPQAGQIGRVGPVGRVGGIALSRCRRAGSDDGVRVVFGDVVHWSPPRTVPVRQPNRAARRAGRRDSAGAGDPAGGRETAQHPVGEQVPDDARGRLRQVPVRRRAEDVDQMSGDLRLAVRLPAQVDDGAAELAEPHHGPLEQQQRPVIQLEHVHRFDTDQDIHRLHAGPDVGRLGRCHAAATRAVRSGARSSASR</sequence>
<dbReference type="EMBL" id="VSSQ01006926">
    <property type="protein sequence ID" value="MPM34280.1"/>
    <property type="molecule type" value="Genomic_DNA"/>
</dbReference>
<evidence type="ECO:0000256" key="1">
    <source>
        <dbReference type="SAM" id="MobiDB-lite"/>
    </source>
</evidence>
<gene>
    <name evidence="2" type="ORF">SDC9_80862</name>
</gene>
<comment type="caution">
    <text evidence="2">The sequence shown here is derived from an EMBL/GenBank/DDBJ whole genome shotgun (WGS) entry which is preliminary data.</text>
</comment>
<name>A0A644Z077_9ZZZZ</name>
<evidence type="ECO:0000313" key="2">
    <source>
        <dbReference type="EMBL" id="MPM34280.1"/>
    </source>
</evidence>
<protein>
    <submittedName>
        <fullName evidence="2">Uncharacterized protein</fullName>
    </submittedName>
</protein>
<dbReference type="AlphaFoldDB" id="A0A644Z077"/>
<organism evidence="2">
    <name type="scientific">bioreactor metagenome</name>
    <dbReference type="NCBI Taxonomy" id="1076179"/>
    <lineage>
        <taxon>unclassified sequences</taxon>
        <taxon>metagenomes</taxon>
        <taxon>ecological metagenomes</taxon>
    </lineage>
</organism>
<feature type="region of interest" description="Disordered" evidence="1">
    <location>
        <begin position="92"/>
        <end position="153"/>
    </location>
</feature>
<proteinExistence type="predicted"/>
<reference evidence="2" key="1">
    <citation type="submission" date="2019-08" db="EMBL/GenBank/DDBJ databases">
        <authorList>
            <person name="Kucharzyk K."/>
            <person name="Murdoch R.W."/>
            <person name="Higgins S."/>
            <person name="Loffler F."/>
        </authorList>
    </citation>
    <scope>NUCLEOTIDE SEQUENCE</scope>
</reference>